<name>A0A9X3ETI6_9BACT</name>
<gene>
    <name evidence="11" type="ORF">OV079_26190</name>
</gene>
<dbReference type="Gene3D" id="3.30.565.10">
    <property type="entry name" value="Histidine kinase-like ATPase, C-terminal domain"/>
    <property type="match status" value="2"/>
</dbReference>
<dbReference type="EMBL" id="JAPNKE010000002">
    <property type="protein sequence ID" value="MCY1008985.1"/>
    <property type="molecule type" value="Genomic_DNA"/>
</dbReference>
<dbReference type="PANTHER" id="PTHR45866:SF1">
    <property type="entry name" value="DNA GYRASE SUBUNIT B, MITOCHONDRIAL"/>
    <property type="match status" value="1"/>
</dbReference>
<comment type="similarity">
    <text evidence="2">Belongs to the type II topoisomerase GyrB family.</text>
</comment>
<evidence type="ECO:0000256" key="5">
    <source>
        <dbReference type="ARBA" id="ARBA00022840"/>
    </source>
</evidence>
<dbReference type="AlphaFoldDB" id="A0A9X3ETI6"/>
<evidence type="ECO:0000313" key="11">
    <source>
        <dbReference type="EMBL" id="MCY1008985.1"/>
    </source>
</evidence>
<dbReference type="SUPFAM" id="SSF55874">
    <property type="entry name" value="ATPase domain of HSP90 chaperone/DNA topoisomerase II/histidine kinase"/>
    <property type="match status" value="1"/>
</dbReference>
<dbReference type="InterPro" id="IPR036890">
    <property type="entry name" value="HATPase_C_sf"/>
</dbReference>
<evidence type="ECO:0000313" key="12">
    <source>
        <dbReference type="Proteomes" id="UP001150924"/>
    </source>
</evidence>
<keyword evidence="7" id="KW-0238">DNA-binding</keyword>
<proteinExistence type="inferred from homology"/>
<comment type="catalytic activity">
    <reaction evidence="1">
        <text>ATP-dependent breakage, passage and rejoining of double-stranded DNA.</text>
        <dbReference type="EC" id="5.6.2.2"/>
    </reaction>
</comment>
<feature type="domain" description="Histidine kinase/HSP90-like ATPase" evidence="10">
    <location>
        <begin position="31"/>
        <end position="160"/>
    </location>
</feature>
<keyword evidence="5 11" id="KW-0067">ATP-binding</keyword>
<dbReference type="EC" id="5.6.2.2" evidence="3"/>
<keyword evidence="6" id="KW-0799">Topoisomerase</keyword>
<dbReference type="GO" id="GO:0005524">
    <property type="term" value="F:ATP binding"/>
    <property type="evidence" value="ECO:0007669"/>
    <property type="project" value="UniProtKB-KW"/>
</dbReference>
<sequence>MASEYTTDTIEVLTGCAAVRKRPGMYVGSLDDGTGPLKLLLAVVAYAIDPRQPGRCPRIEVRVDPDDSVTVADDGPGIPAGSLVDLLERPPVRSSAHFGLRESGLLMANALSDPFEVDSVHAGEQATVAYAGGVQRVPLRVSGASRPSGTRIRFRPDPQIFPSPRVLRLELTQRLEDLGFLLPPRALTWSFAGERATGLVERVRVEARGPLEDAAHHQGEYVTDAGPTTVEVALAWRTEPYGRPAQILGYTNLERDEDGPHVPGLLAAIRDFKRPQRPRPRGARGCGQRAARRCPLPHPYEEEAHPLAPAPRGEGRDRDRPAALGRALPRGRRRPAQPHEDATSPTSMTAMRRRADALQRALAASRAFELLRARHGRRPDCPPAVGHQRPERQRQGHEREQRRHGQA</sequence>
<evidence type="ECO:0000256" key="3">
    <source>
        <dbReference type="ARBA" id="ARBA00012895"/>
    </source>
</evidence>
<protein>
    <recommendedName>
        <fullName evidence="3">DNA topoisomerase (ATP-hydrolyzing)</fullName>
        <ecNumber evidence="3">5.6.2.2</ecNumber>
    </recommendedName>
</protein>
<dbReference type="Proteomes" id="UP001150924">
    <property type="component" value="Unassembled WGS sequence"/>
</dbReference>
<evidence type="ECO:0000256" key="6">
    <source>
        <dbReference type="ARBA" id="ARBA00023029"/>
    </source>
</evidence>
<evidence type="ECO:0000256" key="8">
    <source>
        <dbReference type="ARBA" id="ARBA00023235"/>
    </source>
</evidence>
<keyword evidence="8" id="KW-0413">Isomerase</keyword>
<evidence type="ECO:0000259" key="10">
    <source>
        <dbReference type="SMART" id="SM00387"/>
    </source>
</evidence>
<dbReference type="InterPro" id="IPR003594">
    <property type="entry name" value="HATPase_dom"/>
</dbReference>
<accession>A0A9X3ETI6</accession>
<evidence type="ECO:0000256" key="1">
    <source>
        <dbReference type="ARBA" id="ARBA00000185"/>
    </source>
</evidence>
<dbReference type="GO" id="GO:0003677">
    <property type="term" value="F:DNA binding"/>
    <property type="evidence" value="ECO:0007669"/>
    <property type="project" value="UniProtKB-KW"/>
</dbReference>
<dbReference type="GO" id="GO:0003918">
    <property type="term" value="F:DNA topoisomerase type II (double strand cut, ATP-hydrolyzing) activity"/>
    <property type="evidence" value="ECO:0007669"/>
    <property type="project" value="UniProtKB-EC"/>
</dbReference>
<reference evidence="11" key="1">
    <citation type="submission" date="2022-11" db="EMBL/GenBank/DDBJ databases">
        <title>Minimal conservation of predation-associated metabolite biosynthetic gene clusters underscores biosynthetic potential of Myxococcota including descriptions for ten novel species: Archangium lansinium sp. nov., Myxococcus landrumus sp. nov., Nannocystis bai.</title>
        <authorList>
            <person name="Ahearne A."/>
            <person name="Stevens C."/>
            <person name="Phillips K."/>
        </authorList>
    </citation>
    <scope>NUCLEOTIDE SEQUENCE</scope>
    <source>
        <strain evidence="11">Na p29</strain>
    </source>
</reference>
<keyword evidence="12" id="KW-1185">Reference proteome</keyword>
<feature type="region of interest" description="Disordered" evidence="9">
    <location>
        <begin position="269"/>
        <end position="358"/>
    </location>
</feature>
<evidence type="ECO:0000256" key="9">
    <source>
        <dbReference type="SAM" id="MobiDB-lite"/>
    </source>
</evidence>
<dbReference type="PANTHER" id="PTHR45866">
    <property type="entry name" value="DNA GYRASE/TOPOISOMERASE SUBUNIT B"/>
    <property type="match status" value="1"/>
</dbReference>
<evidence type="ECO:0000256" key="7">
    <source>
        <dbReference type="ARBA" id="ARBA00023125"/>
    </source>
</evidence>
<dbReference type="RefSeq" id="WP_267771639.1">
    <property type="nucleotide sequence ID" value="NZ_JAPNKE010000002.1"/>
</dbReference>
<evidence type="ECO:0000256" key="2">
    <source>
        <dbReference type="ARBA" id="ARBA00010708"/>
    </source>
</evidence>
<organism evidence="11 12">
    <name type="scientific">Nannocystis pusilla</name>
    <dbReference type="NCBI Taxonomy" id="889268"/>
    <lineage>
        <taxon>Bacteria</taxon>
        <taxon>Pseudomonadati</taxon>
        <taxon>Myxococcota</taxon>
        <taxon>Polyangia</taxon>
        <taxon>Nannocystales</taxon>
        <taxon>Nannocystaceae</taxon>
        <taxon>Nannocystis</taxon>
    </lineage>
</organism>
<feature type="region of interest" description="Disordered" evidence="9">
    <location>
        <begin position="372"/>
        <end position="407"/>
    </location>
</feature>
<keyword evidence="4" id="KW-0547">Nucleotide-binding</keyword>
<feature type="compositionally biased region" description="Basic and acidic residues" evidence="9">
    <location>
        <begin position="388"/>
        <end position="407"/>
    </location>
</feature>
<comment type="caution">
    <text evidence="11">The sequence shown here is derived from an EMBL/GenBank/DDBJ whole genome shotgun (WGS) entry which is preliminary data.</text>
</comment>
<evidence type="ECO:0000256" key="4">
    <source>
        <dbReference type="ARBA" id="ARBA00022741"/>
    </source>
</evidence>
<dbReference type="SMART" id="SM00387">
    <property type="entry name" value="HATPase_c"/>
    <property type="match status" value="1"/>
</dbReference>